<name>A0A5K8AG74_9BACT</name>
<protein>
    <submittedName>
        <fullName evidence="1">Uncharacterized protein</fullName>
    </submittedName>
</protein>
<organism evidence="1 2">
    <name type="scientific">Desulfosarcina ovata subsp. ovata</name>
    <dbReference type="NCBI Taxonomy" id="2752305"/>
    <lineage>
        <taxon>Bacteria</taxon>
        <taxon>Pseudomonadati</taxon>
        <taxon>Thermodesulfobacteriota</taxon>
        <taxon>Desulfobacteria</taxon>
        <taxon>Desulfobacterales</taxon>
        <taxon>Desulfosarcinaceae</taxon>
        <taxon>Desulfosarcina</taxon>
    </lineage>
</organism>
<reference evidence="1 2" key="1">
    <citation type="submission" date="2019-11" db="EMBL/GenBank/DDBJ databases">
        <title>Comparative genomics of hydrocarbon-degrading Desulfosarcina strains.</title>
        <authorList>
            <person name="Watanabe M."/>
            <person name="Kojima H."/>
            <person name="Fukui M."/>
        </authorList>
    </citation>
    <scope>NUCLEOTIDE SEQUENCE [LARGE SCALE GENOMIC DNA]</scope>
    <source>
        <strain evidence="2">oXyS1</strain>
    </source>
</reference>
<gene>
    <name evidence="1" type="ORF">DSCOOX_48650</name>
</gene>
<keyword evidence="2" id="KW-1185">Reference proteome</keyword>
<dbReference type="EMBL" id="AP021879">
    <property type="protein sequence ID" value="BBO91685.1"/>
    <property type="molecule type" value="Genomic_DNA"/>
</dbReference>
<sequence>MNGKPENTVIYVDDDLFNLNKIDALKKTVNTIAKRVAKQNISIDNRYEN</sequence>
<evidence type="ECO:0000313" key="1">
    <source>
        <dbReference type="EMBL" id="BBO91685.1"/>
    </source>
</evidence>
<proteinExistence type="predicted"/>
<evidence type="ECO:0000313" key="2">
    <source>
        <dbReference type="Proteomes" id="UP000422108"/>
    </source>
</evidence>
<dbReference type="AlphaFoldDB" id="A0A5K8AG74"/>
<accession>A0A5K8AG74</accession>
<dbReference type="Proteomes" id="UP000422108">
    <property type="component" value="Chromosome"/>
</dbReference>